<dbReference type="EMBL" id="NKQU01000007">
    <property type="protein sequence ID" value="OZI87930.1"/>
    <property type="molecule type" value="Genomic_DNA"/>
</dbReference>
<protein>
    <submittedName>
        <fullName evidence="1">Uncharacterized protein</fullName>
    </submittedName>
</protein>
<evidence type="ECO:0000313" key="2">
    <source>
        <dbReference type="Proteomes" id="UP000217163"/>
    </source>
</evidence>
<comment type="caution">
    <text evidence="1">The sequence shown here is derived from an EMBL/GenBank/DDBJ whole genome shotgun (WGS) entry which is preliminary data.</text>
</comment>
<dbReference type="Proteomes" id="UP000217163">
    <property type="component" value="Unassembled WGS sequence"/>
</dbReference>
<proteinExistence type="predicted"/>
<organism evidence="1 2">
    <name type="scientific">Pseudomonas avellanae</name>
    <dbReference type="NCBI Taxonomy" id="46257"/>
    <lineage>
        <taxon>Bacteria</taxon>
        <taxon>Pseudomonadati</taxon>
        <taxon>Pseudomonadota</taxon>
        <taxon>Gammaproteobacteria</taxon>
        <taxon>Pseudomonadales</taxon>
        <taxon>Pseudomonadaceae</taxon>
        <taxon>Pseudomonas</taxon>
    </lineage>
</organism>
<accession>A0A261WPT3</accession>
<name>A0A261WPT3_9PSED</name>
<dbReference type="AlphaFoldDB" id="A0A261WPT3"/>
<reference evidence="2" key="1">
    <citation type="journal article" date="2016" name="Sci. Rep.">
        <title>Genome analysis of the kiwifruit canker pathogen Pseudomonas syringae pv. actinidiae biovar 5.</title>
        <authorList>
            <person name="Fujikawa T."/>
            <person name="Sawada H."/>
        </authorList>
    </citation>
    <scope>NUCLEOTIDE SEQUENCE [LARGE SCALE GENOMIC DNA]</scope>
    <source>
        <strain evidence="2">MAFF 212061</strain>
    </source>
</reference>
<sequence>MTITLVIRETVQSKLEFNCHLLMRNVKRQIKRLKMGHAERSISYSYIFPSHVNRRSPLLKRRIVPTPFADNTGQPENARIPT</sequence>
<gene>
    <name evidence="1" type="ORF">CFN58_00815</name>
</gene>
<evidence type="ECO:0000313" key="1">
    <source>
        <dbReference type="EMBL" id="OZI87930.1"/>
    </source>
</evidence>